<sequence>MVPNHEQPGIRIYAPTWYGAPPPEADYVCRCGRSETAFGQAACRSLIDRFHTDHDAHMAMSYTELHAMNLAARSPLAKAA</sequence>
<keyword evidence="2" id="KW-1185">Reference proteome</keyword>
<dbReference type="Proteomes" id="UP001592582">
    <property type="component" value="Unassembled WGS sequence"/>
</dbReference>
<dbReference type="EMBL" id="JBHEZX010000006">
    <property type="protein sequence ID" value="MFC1410967.1"/>
    <property type="molecule type" value="Genomic_DNA"/>
</dbReference>
<accession>A0ABV6VB64</accession>
<name>A0ABV6VB64_9ACTN</name>
<protein>
    <submittedName>
        <fullName evidence="1">Uncharacterized protein</fullName>
    </submittedName>
</protein>
<evidence type="ECO:0000313" key="2">
    <source>
        <dbReference type="Proteomes" id="UP001592582"/>
    </source>
</evidence>
<comment type="caution">
    <text evidence="1">The sequence shown here is derived from an EMBL/GenBank/DDBJ whole genome shotgun (WGS) entry which is preliminary data.</text>
</comment>
<gene>
    <name evidence="1" type="ORF">ACEZDG_17035</name>
</gene>
<organism evidence="1 2">
    <name type="scientific">Streptacidiphilus alkalitolerans</name>
    <dbReference type="NCBI Taxonomy" id="3342712"/>
    <lineage>
        <taxon>Bacteria</taxon>
        <taxon>Bacillati</taxon>
        <taxon>Actinomycetota</taxon>
        <taxon>Actinomycetes</taxon>
        <taxon>Kitasatosporales</taxon>
        <taxon>Streptomycetaceae</taxon>
        <taxon>Streptacidiphilus</taxon>
    </lineage>
</organism>
<evidence type="ECO:0000313" key="1">
    <source>
        <dbReference type="EMBL" id="MFC1410967.1"/>
    </source>
</evidence>
<reference evidence="1 2" key="1">
    <citation type="submission" date="2024-09" db="EMBL/GenBank/DDBJ databases">
        <authorList>
            <person name="Lee S.D."/>
        </authorList>
    </citation>
    <scope>NUCLEOTIDE SEQUENCE [LARGE SCALE GENOMIC DNA]</scope>
    <source>
        <strain evidence="1 2">N1-1</strain>
    </source>
</reference>
<dbReference type="RefSeq" id="WP_380509658.1">
    <property type="nucleotide sequence ID" value="NZ_JBHEZX010000006.1"/>
</dbReference>
<proteinExistence type="predicted"/>